<name>A0A0R2D8F4_9LACO</name>
<sequence length="81" mass="9083">MGVALIGLIALGCSLKVIVNAPNDQNFFVGLTLMFGTYATSWSIYRLLKHFVNFDVNSKINIMHLFVYIITTILTIIALFK</sequence>
<comment type="caution">
    <text evidence="2">The sequence shown here is derived from an EMBL/GenBank/DDBJ whole genome shotgun (WGS) entry which is preliminary data.</text>
</comment>
<evidence type="ECO:0000313" key="2">
    <source>
        <dbReference type="EMBL" id="KRN00190.1"/>
    </source>
</evidence>
<proteinExistence type="predicted"/>
<feature type="transmembrane region" description="Helical" evidence="1">
    <location>
        <begin position="26"/>
        <end position="48"/>
    </location>
</feature>
<gene>
    <name evidence="2" type="ORF">FC24_GL000017</name>
</gene>
<evidence type="ECO:0000256" key="1">
    <source>
        <dbReference type="SAM" id="Phobius"/>
    </source>
</evidence>
<reference evidence="2 3" key="1">
    <citation type="journal article" date="2015" name="Genome Announc.">
        <title>Expanding the biotechnology potential of lactobacilli through comparative genomics of 213 strains and associated genera.</title>
        <authorList>
            <person name="Sun Z."/>
            <person name="Harris H.M."/>
            <person name="McCann A."/>
            <person name="Guo C."/>
            <person name="Argimon S."/>
            <person name="Zhang W."/>
            <person name="Yang X."/>
            <person name="Jeffery I.B."/>
            <person name="Cooney J.C."/>
            <person name="Kagawa T.F."/>
            <person name="Liu W."/>
            <person name="Song Y."/>
            <person name="Salvetti E."/>
            <person name="Wrobel A."/>
            <person name="Rasinkangas P."/>
            <person name="Parkhill J."/>
            <person name="Rea M.C."/>
            <person name="O'Sullivan O."/>
            <person name="Ritari J."/>
            <person name="Douillard F.P."/>
            <person name="Paul Ross R."/>
            <person name="Yang R."/>
            <person name="Briner A.E."/>
            <person name="Felis G.E."/>
            <person name="de Vos W.M."/>
            <person name="Barrangou R."/>
            <person name="Klaenhammer T.R."/>
            <person name="Caufield P.W."/>
            <person name="Cui Y."/>
            <person name="Zhang H."/>
            <person name="O'Toole P.W."/>
        </authorList>
    </citation>
    <scope>NUCLEOTIDE SEQUENCE [LARGE SCALE GENOMIC DNA]</scope>
    <source>
        <strain evidence="2 3">DSM 20253</strain>
    </source>
</reference>
<keyword evidence="3" id="KW-1185">Reference proteome</keyword>
<dbReference type="AlphaFoldDB" id="A0A0R2D8F4"/>
<dbReference type="STRING" id="1423796.FC24_GL000017"/>
<feature type="transmembrane region" description="Helical" evidence="1">
    <location>
        <begin position="60"/>
        <end position="80"/>
    </location>
</feature>
<dbReference type="PATRIC" id="fig|1423796.3.peg.17"/>
<accession>A0A0R2D8F4</accession>
<evidence type="ECO:0000313" key="3">
    <source>
        <dbReference type="Proteomes" id="UP000051638"/>
    </source>
</evidence>
<keyword evidence="1" id="KW-1133">Transmembrane helix</keyword>
<keyword evidence="1" id="KW-0812">Transmembrane</keyword>
<dbReference type="EMBL" id="AYYI01000001">
    <property type="protein sequence ID" value="KRN00190.1"/>
    <property type="molecule type" value="Genomic_DNA"/>
</dbReference>
<protein>
    <submittedName>
        <fullName evidence="2">Uncharacterized protein</fullName>
    </submittedName>
</protein>
<keyword evidence="1" id="KW-0472">Membrane</keyword>
<organism evidence="2 3">
    <name type="scientific">Loigolactobacillus rennini DSM 20253</name>
    <dbReference type="NCBI Taxonomy" id="1423796"/>
    <lineage>
        <taxon>Bacteria</taxon>
        <taxon>Bacillati</taxon>
        <taxon>Bacillota</taxon>
        <taxon>Bacilli</taxon>
        <taxon>Lactobacillales</taxon>
        <taxon>Lactobacillaceae</taxon>
        <taxon>Loigolactobacillus</taxon>
    </lineage>
</organism>
<dbReference type="Proteomes" id="UP000051638">
    <property type="component" value="Unassembled WGS sequence"/>
</dbReference>